<dbReference type="EMBL" id="UOFR01000003">
    <property type="protein sequence ID" value="VAW90699.1"/>
    <property type="molecule type" value="Genomic_DNA"/>
</dbReference>
<dbReference type="CDD" id="cd00130">
    <property type="entry name" value="PAS"/>
    <property type="match status" value="1"/>
</dbReference>
<keyword evidence="2 5" id="KW-0812">Transmembrane</keyword>
<dbReference type="Pfam" id="PF00563">
    <property type="entry name" value="EAL"/>
    <property type="match status" value="1"/>
</dbReference>
<dbReference type="SMART" id="SM01079">
    <property type="entry name" value="CHASE"/>
    <property type="match status" value="1"/>
</dbReference>
<dbReference type="PANTHER" id="PTHR44757:SF2">
    <property type="entry name" value="BIOFILM ARCHITECTURE MAINTENANCE PROTEIN MBAA"/>
    <property type="match status" value="1"/>
</dbReference>
<dbReference type="InterPro" id="IPR043128">
    <property type="entry name" value="Rev_trsase/Diguanyl_cyclase"/>
</dbReference>
<dbReference type="PROSITE" id="PS50883">
    <property type="entry name" value="EAL"/>
    <property type="match status" value="1"/>
</dbReference>
<feature type="domain" description="CHASE" evidence="6">
    <location>
        <begin position="69"/>
        <end position="176"/>
    </location>
</feature>
<dbReference type="InterPro" id="IPR000160">
    <property type="entry name" value="GGDEF_dom"/>
</dbReference>
<keyword evidence="3 5" id="KW-1133">Transmembrane helix</keyword>
<gene>
    <name evidence="9" type="ORF">MNBD_GAMMA21-1779</name>
</gene>
<dbReference type="PANTHER" id="PTHR44757">
    <property type="entry name" value="DIGUANYLATE CYCLASE DGCP"/>
    <property type="match status" value="1"/>
</dbReference>
<evidence type="ECO:0000259" key="6">
    <source>
        <dbReference type="PROSITE" id="PS50839"/>
    </source>
</evidence>
<feature type="domain" description="EAL" evidence="7">
    <location>
        <begin position="650"/>
        <end position="904"/>
    </location>
</feature>
<name>A0A3B0ZXP8_9ZZZZ</name>
<dbReference type="InterPro" id="IPR001633">
    <property type="entry name" value="EAL_dom"/>
</dbReference>
<dbReference type="InterPro" id="IPR029787">
    <property type="entry name" value="Nucleotide_cyclase"/>
</dbReference>
<evidence type="ECO:0000259" key="8">
    <source>
        <dbReference type="PROSITE" id="PS50887"/>
    </source>
</evidence>
<dbReference type="GO" id="GO:0003824">
    <property type="term" value="F:catalytic activity"/>
    <property type="evidence" value="ECO:0007669"/>
    <property type="project" value="UniProtKB-ARBA"/>
</dbReference>
<dbReference type="PROSITE" id="PS50887">
    <property type="entry name" value="GGDEF"/>
    <property type="match status" value="1"/>
</dbReference>
<dbReference type="Gene3D" id="3.30.450.350">
    <property type="entry name" value="CHASE domain"/>
    <property type="match status" value="1"/>
</dbReference>
<dbReference type="Gene3D" id="3.20.20.450">
    <property type="entry name" value="EAL domain"/>
    <property type="match status" value="1"/>
</dbReference>
<evidence type="ECO:0000259" key="7">
    <source>
        <dbReference type="PROSITE" id="PS50883"/>
    </source>
</evidence>
<dbReference type="Pfam" id="PF00990">
    <property type="entry name" value="GGDEF"/>
    <property type="match status" value="1"/>
</dbReference>
<dbReference type="CDD" id="cd01948">
    <property type="entry name" value="EAL"/>
    <property type="match status" value="1"/>
</dbReference>
<dbReference type="GO" id="GO:0016020">
    <property type="term" value="C:membrane"/>
    <property type="evidence" value="ECO:0007669"/>
    <property type="project" value="UniProtKB-SubCell"/>
</dbReference>
<sequence length="905" mass="102897">MILGKYTALIVFLLSLFLGLLVAKGSWETYRESTESTATTFRAELINKITHNISEAEQSLNQLNALFSTFYTLDENQFLSISEQILKQQPYIRKIAYIPRVTKEDLRGFEFEMNEQHFVEFTVKEYGSNGKLIAVSGNNDIYYPILYIEPQTVRNVILIGFNVYSIKKFSSSIDQSNITFDTTPLFINLSPSNKGTAEYWILKALYSGFSTPEADELHQKPASGVLGYSLDMTELFPQKLLQHNFSEFNLSFTDHKGNLETVYSFSNNRKESMYDYLSVTSGNSLIETQGQQLTLHYKQFLFDNDADRYQLFVIMISILFIIIMVTAFSHRIVKGLKHQMSLYHKIKINENNLLRAQKIAHLGSWDFNIIDNKFKWSAEVFNMFDLDSDIIEPSYDAFIASAHPDDRDYVNKSYLDSVKWNTSFDIEYRLLLNKKTIKHVHARCETIYGIRNEPISSSGTIHDITTRKLHEEKITHQAHFDSLTGLPNRFLSMDRLSQLLSDAQRHNDKVAVLFLDLDNFKTINDTLGHDVGDNFLIKAAERLLAVIRSGDTVGRLGGDEFIILLGGLNSISGAQPVAEGILSEFRKVFVVDGREFMLTTSIGISVYPDDSDNPSELLRNADSAMYHSKDLGRNIYSYFTESMNSAVSRKLNLEEQLHGALNRGEFSVLYQPKIDISNNRIVGAEALLRWYNPVLGNVSPAEFIPIAEQTGLIVPLGIYVLNEALKNTCHWKSMYSYKFNIAVNISPVQFRDPGLVQNIKTAISLAYIPAECLELEITEGVLMSGHSYINKAIINLNELGVTIAMDDFGTGYSSLSYLRKYPFDVIKIDRSFVSDITNDQKDRELINATIVMAHALRLKVVAEGVETKEQLKYLKELSCDYAQGYYFNKPLSAEHMCSLLKDFSQ</sequence>
<dbReference type="Pfam" id="PF08447">
    <property type="entry name" value="PAS_3"/>
    <property type="match status" value="1"/>
</dbReference>
<evidence type="ECO:0000256" key="2">
    <source>
        <dbReference type="ARBA" id="ARBA00022692"/>
    </source>
</evidence>
<dbReference type="InterPro" id="IPR035919">
    <property type="entry name" value="EAL_sf"/>
</dbReference>
<protein>
    <submittedName>
        <fullName evidence="9">Diguanylate cyclase/phosphodiesterase (GGDEF &amp; EAL domains) with PAS/PAC sensor(S)</fullName>
    </submittedName>
</protein>
<dbReference type="SMART" id="SM00052">
    <property type="entry name" value="EAL"/>
    <property type="match status" value="1"/>
</dbReference>
<evidence type="ECO:0000256" key="4">
    <source>
        <dbReference type="ARBA" id="ARBA00023136"/>
    </source>
</evidence>
<dbReference type="SUPFAM" id="SSF55785">
    <property type="entry name" value="PYP-like sensor domain (PAS domain)"/>
    <property type="match status" value="1"/>
</dbReference>
<feature type="transmembrane region" description="Helical" evidence="5">
    <location>
        <begin position="309"/>
        <end position="328"/>
    </location>
</feature>
<dbReference type="InterPro" id="IPR006189">
    <property type="entry name" value="CHASE_dom"/>
</dbReference>
<dbReference type="InterPro" id="IPR052155">
    <property type="entry name" value="Biofilm_reg_signaling"/>
</dbReference>
<dbReference type="CDD" id="cd01949">
    <property type="entry name" value="GGDEF"/>
    <property type="match status" value="1"/>
</dbReference>
<dbReference type="AlphaFoldDB" id="A0A3B0ZXP8"/>
<dbReference type="NCBIfam" id="TIGR00254">
    <property type="entry name" value="GGDEF"/>
    <property type="match status" value="1"/>
</dbReference>
<keyword evidence="4 5" id="KW-0472">Membrane</keyword>
<reference evidence="9" key="1">
    <citation type="submission" date="2018-06" db="EMBL/GenBank/DDBJ databases">
        <authorList>
            <person name="Zhirakovskaya E."/>
        </authorList>
    </citation>
    <scope>NUCLEOTIDE SEQUENCE</scope>
</reference>
<dbReference type="GO" id="GO:0007165">
    <property type="term" value="P:signal transduction"/>
    <property type="evidence" value="ECO:0007669"/>
    <property type="project" value="UniProtKB-ARBA"/>
</dbReference>
<comment type="subcellular location">
    <subcellularLocation>
        <location evidence="1">Membrane</location>
    </subcellularLocation>
</comment>
<dbReference type="SMART" id="SM00267">
    <property type="entry name" value="GGDEF"/>
    <property type="match status" value="1"/>
</dbReference>
<dbReference type="SUPFAM" id="SSF141868">
    <property type="entry name" value="EAL domain-like"/>
    <property type="match status" value="1"/>
</dbReference>
<dbReference type="InterPro" id="IPR000014">
    <property type="entry name" value="PAS"/>
</dbReference>
<dbReference type="InterPro" id="IPR035965">
    <property type="entry name" value="PAS-like_dom_sf"/>
</dbReference>
<organism evidence="9">
    <name type="scientific">hydrothermal vent metagenome</name>
    <dbReference type="NCBI Taxonomy" id="652676"/>
    <lineage>
        <taxon>unclassified sequences</taxon>
        <taxon>metagenomes</taxon>
        <taxon>ecological metagenomes</taxon>
    </lineage>
</organism>
<evidence type="ECO:0000256" key="1">
    <source>
        <dbReference type="ARBA" id="ARBA00004370"/>
    </source>
</evidence>
<dbReference type="Gene3D" id="2.10.70.100">
    <property type="match status" value="1"/>
</dbReference>
<dbReference type="Gene3D" id="3.30.70.270">
    <property type="match status" value="1"/>
</dbReference>
<evidence type="ECO:0000313" key="9">
    <source>
        <dbReference type="EMBL" id="VAW90699.1"/>
    </source>
</evidence>
<evidence type="ECO:0000256" key="3">
    <source>
        <dbReference type="ARBA" id="ARBA00022989"/>
    </source>
</evidence>
<dbReference type="SUPFAM" id="SSF55073">
    <property type="entry name" value="Nucleotide cyclase"/>
    <property type="match status" value="1"/>
</dbReference>
<accession>A0A3B0ZXP8</accession>
<evidence type="ECO:0000256" key="5">
    <source>
        <dbReference type="SAM" id="Phobius"/>
    </source>
</evidence>
<dbReference type="Gene3D" id="3.30.450.20">
    <property type="entry name" value="PAS domain"/>
    <property type="match status" value="1"/>
</dbReference>
<dbReference type="InterPro" id="IPR042240">
    <property type="entry name" value="CHASE_sf"/>
</dbReference>
<feature type="domain" description="GGDEF" evidence="8">
    <location>
        <begin position="508"/>
        <end position="641"/>
    </location>
</feature>
<dbReference type="FunFam" id="3.30.70.270:FF:000001">
    <property type="entry name" value="Diguanylate cyclase domain protein"/>
    <property type="match status" value="1"/>
</dbReference>
<dbReference type="InterPro" id="IPR013655">
    <property type="entry name" value="PAS_fold_3"/>
</dbReference>
<dbReference type="PROSITE" id="PS50839">
    <property type="entry name" value="CHASE"/>
    <property type="match status" value="1"/>
</dbReference>
<dbReference type="Pfam" id="PF03924">
    <property type="entry name" value="CHASE"/>
    <property type="match status" value="1"/>
</dbReference>
<proteinExistence type="predicted"/>